<evidence type="ECO:0000313" key="4">
    <source>
        <dbReference type="Proteomes" id="UP000651668"/>
    </source>
</evidence>
<dbReference type="Pfam" id="PF00389">
    <property type="entry name" value="2-Hacid_dh"/>
    <property type="match status" value="1"/>
</dbReference>
<organism evidence="3 4">
    <name type="scientific">Pedobacter quisquiliarum</name>
    <dbReference type="NCBI Taxonomy" id="1834438"/>
    <lineage>
        <taxon>Bacteria</taxon>
        <taxon>Pseudomonadati</taxon>
        <taxon>Bacteroidota</taxon>
        <taxon>Sphingobacteriia</taxon>
        <taxon>Sphingobacteriales</taxon>
        <taxon>Sphingobacteriaceae</taxon>
        <taxon>Pedobacter</taxon>
    </lineage>
</organism>
<dbReference type="PANTHER" id="PTHR43026:SF1">
    <property type="entry name" value="2-HYDROXYACID DEHYDROGENASE HOMOLOG 1-RELATED"/>
    <property type="match status" value="1"/>
</dbReference>
<name>A0A916XHB1_9SPHI</name>
<evidence type="ECO:0000313" key="3">
    <source>
        <dbReference type="EMBL" id="GGC71838.1"/>
    </source>
</evidence>
<reference evidence="3" key="1">
    <citation type="journal article" date="2014" name="Int. J. Syst. Evol. Microbiol.">
        <title>Complete genome sequence of Corynebacterium casei LMG S-19264T (=DSM 44701T), isolated from a smear-ripened cheese.</title>
        <authorList>
            <consortium name="US DOE Joint Genome Institute (JGI-PGF)"/>
            <person name="Walter F."/>
            <person name="Albersmeier A."/>
            <person name="Kalinowski J."/>
            <person name="Ruckert C."/>
        </authorList>
    </citation>
    <scope>NUCLEOTIDE SEQUENCE</scope>
    <source>
        <strain evidence="3">CGMCC 1.15343</strain>
    </source>
</reference>
<comment type="caution">
    <text evidence="3">The sequence shown here is derived from an EMBL/GenBank/DDBJ whole genome shotgun (WGS) entry which is preliminary data.</text>
</comment>
<dbReference type="Proteomes" id="UP000651668">
    <property type="component" value="Unassembled WGS sequence"/>
</dbReference>
<protein>
    <recommendedName>
        <fullName evidence="2">D-isomer specific 2-hydroxyacid dehydrogenase catalytic domain-containing protein</fullName>
    </recommendedName>
</protein>
<dbReference type="InterPro" id="IPR006139">
    <property type="entry name" value="D-isomer_2_OHA_DH_cat_dom"/>
</dbReference>
<reference evidence="3" key="2">
    <citation type="submission" date="2020-09" db="EMBL/GenBank/DDBJ databases">
        <authorList>
            <person name="Sun Q."/>
            <person name="Zhou Y."/>
        </authorList>
    </citation>
    <scope>NUCLEOTIDE SEQUENCE</scope>
    <source>
        <strain evidence="3">CGMCC 1.15343</strain>
    </source>
</reference>
<dbReference type="GO" id="GO:0008720">
    <property type="term" value="F:D-lactate dehydrogenase (NAD+) activity"/>
    <property type="evidence" value="ECO:0007669"/>
    <property type="project" value="TreeGrafter"/>
</dbReference>
<dbReference type="EMBL" id="BMIL01000009">
    <property type="protein sequence ID" value="GGC71838.1"/>
    <property type="molecule type" value="Genomic_DNA"/>
</dbReference>
<feature type="domain" description="D-isomer specific 2-hydroxyacid dehydrogenase catalytic" evidence="2">
    <location>
        <begin position="12"/>
        <end position="99"/>
    </location>
</feature>
<proteinExistence type="predicted"/>
<dbReference type="AlphaFoldDB" id="A0A916XHB1"/>
<evidence type="ECO:0000259" key="2">
    <source>
        <dbReference type="Pfam" id="PF00389"/>
    </source>
</evidence>
<dbReference type="RefSeq" id="WP_188627426.1">
    <property type="nucleotide sequence ID" value="NZ_BMIL01000009.1"/>
</dbReference>
<accession>A0A916XHB1</accession>
<keyword evidence="4" id="KW-1185">Reference proteome</keyword>
<keyword evidence="1" id="KW-0520">NAD</keyword>
<sequence>MRVVAYNIKSSEKEPLAVANRKKHEITLISNPLNVDTAPFAAGKVAVVVTKEDDLSAQVLHKLAALGVKYIATRSVSTDHINLDAAAELKIKIAAVPAAILNTKTLNEIAAVLAEQTIVNLDSWQGNSCLGNACVCSKSCDRGPVDFLNPAVAKHEH</sequence>
<dbReference type="InterPro" id="IPR058205">
    <property type="entry name" value="D-LDH-like"/>
</dbReference>
<dbReference type="GO" id="GO:0051287">
    <property type="term" value="F:NAD binding"/>
    <property type="evidence" value="ECO:0007669"/>
    <property type="project" value="InterPro"/>
</dbReference>
<dbReference type="Gene3D" id="3.40.50.720">
    <property type="entry name" value="NAD(P)-binding Rossmann-like Domain"/>
    <property type="match status" value="1"/>
</dbReference>
<dbReference type="SUPFAM" id="SSF52283">
    <property type="entry name" value="Formate/glycerate dehydrogenase catalytic domain-like"/>
    <property type="match status" value="1"/>
</dbReference>
<gene>
    <name evidence="3" type="ORF">GCM10011387_26740</name>
</gene>
<dbReference type="PANTHER" id="PTHR43026">
    <property type="entry name" value="2-HYDROXYACID DEHYDROGENASE HOMOLOG 1-RELATED"/>
    <property type="match status" value="1"/>
</dbReference>
<evidence type="ECO:0000256" key="1">
    <source>
        <dbReference type="ARBA" id="ARBA00023027"/>
    </source>
</evidence>